<name>A0A1C3ECJ0_9GAMM</name>
<dbReference type="PANTHER" id="PTHR43519">
    <property type="entry name" value="ATP-DEPENDENT RNA HELICASE HRPB"/>
    <property type="match status" value="1"/>
</dbReference>
<evidence type="ECO:0000256" key="2">
    <source>
        <dbReference type="ARBA" id="ARBA00022801"/>
    </source>
</evidence>
<keyword evidence="4" id="KW-0067">ATP-binding</keyword>
<dbReference type="CDD" id="cd17917">
    <property type="entry name" value="DEXHc_RHA-like"/>
    <property type="match status" value="1"/>
</dbReference>
<keyword evidence="1" id="KW-0547">Nucleotide-binding</keyword>
<dbReference type="InterPro" id="IPR011545">
    <property type="entry name" value="DEAD/DEAH_box_helicase_dom"/>
</dbReference>
<feature type="domain" description="Helicase C-terminal" evidence="6">
    <location>
        <begin position="192"/>
        <end position="358"/>
    </location>
</feature>
<dbReference type="Pfam" id="PF00271">
    <property type="entry name" value="Helicase_C"/>
    <property type="match status" value="1"/>
</dbReference>
<dbReference type="SMART" id="SM00490">
    <property type="entry name" value="HELICc"/>
    <property type="match status" value="1"/>
</dbReference>
<keyword evidence="2" id="KW-0378">Hydrolase</keyword>
<dbReference type="GO" id="GO:0004386">
    <property type="term" value="F:helicase activity"/>
    <property type="evidence" value="ECO:0007669"/>
    <property type="project" value="UniProtKB-KW"/>
</dbReference>
<evidence type="ECO:0000256" key="3">
    <source>
        <dbReference type="ARBA" id="ARBA00022806"/>
    </source>
</evidence>
<dbReference type="InterPro" id="IPR001650">
    <property type="entry name" value="Helicase_C-like"/>
</dbReference>
<protein>
    <submittedName>
        <fullName evidence="7">DEAD/DEAH box helicase</fullName>
    </submittedName>
</protein>
<sequence>MNNFPIEKIKSHFLQALPSTNLVIQAETGTGKSTHLPVWASKHGRVLVIEPRRIACTSLAGFVAETLDSRPGEKVGYAIKFAHQYTDETDVVFVTPGVALRWFSENRLGDFDIVMLDEFHERRIESDLLAGLLLKHAQHRLIVTSATLDSDKLSRYFSAEVIKAEGKSYSVTISYSAKDSSHMPSIRDLENRVAEAVNWALEDDGDVLVFLPGRKEISSCMGQLRQCGAELVQLHAGVSDQERQRALTTSDRQKVVLATNVAETSLTIPDIVTVIDSGLERRTHQRNGRTVLALHAISKASARQRTGRAGRVRPGHCIRLYGEFAPLESYTPPELEREELTDTMLASACCGYELESLSLLSRLPLKSVSQATDRLLAMKAIDNHGLATAHGKALYPLPIDSLFAHLISGMETKGSREAMIDLAAVIQTPQTLWRLPSTELAFDHYKAWNSSMCDAVTNIAVLRGEQVEAVNVDSDVQDEARKVSSAIRQALDLPHWQAATKLRRDEWLKNVICQAPELVYVRREKRQQAFTNGYSEVLLGRDSLFADEYQAAIVFGQFHLAGKRGAKQTSSYATCMAPIPLQWIRELGLSDCTSAGTVEQENEQLEVVEHTYAGRVIHREYRKPEGEGLLVALAELILNGKHFAFGESLKTSIEYWNLYQQVEADAPLPAIEPLEWIKVRLTELGVETKDDLTLVDASDFEFDGIPDWEYEGFCEKYPLTVTLSDLQLKVEYFKARRTVMIHHVGGKRKADPKRWELPRWQGWKVQYRKASRLVDIK</sequence>
<proteinExistence type="predicted"/>
<dbReference type="AlphaFoldDB" id="A0A1C3ECJ0"/>
<dbReference type="CDD" id="cd18791">
    <property type="entry name" value="SF2_C_RHA"/>
    <property type="match status" value="1"/>
</dbReference>
<dbReference type="PROSITE" id="PS51192">
    <property type="entry name" value="HELICASE_ATP_BIND_1"/>
    <property type="match status" value="1"/>
</dbReference>
<dbReference type="GO" id="GO:0005524">
    <property type="term" value="F:ATP binding"/>
    <property type="evidence" value="ECO:0007669"/>
    <property type="project" value="UniProtKB-KW"/>
</dbReference>
<dbReference type="OrthoDB" id="9805617at2"/>
<dbReference type="STRING" id="1080227.A8L45_18555"/>
<evidence type="ECO:0000259" key="5">
    <source>
        <dbReference type="PROSITE" id="PS51192"/>
    </source>
</evidence>
<organism evidence="7 8">
    <name type="scientific">Veronia pacifica</name>
    <dbReference type="NCBI Taxonomy" id="1080227"/>
    <lineage>
        <taxon>Bacteria</taxon>
        <taxon>Pseudomonadati</taxon>
        <taxon>Pseudomonadota</taxon>
        <taxon>Gammaproteobacteria</taxon>
        <taxon>Vibrionales</taxon>
        <taxon>Vibrionaceae</taxon>
        <taxon>Veronia</taxon>
    </lineage>
</organism>
<dbReference type="PANTHER" id="PTHR43519:SF1">
    <property type="entry name" value="ATP-DEPENDENT RNA HELICASE HRPB"/>
    <property type="match status" value="1"/>
</dbReference>
<dbReference type="PROSITE" id="PS51194">
    <property type="entry name" value="HELICASE_CTER"/>
    <property type="match status" value="1"/>
</dbReference>
<dbReference type="InterPro" id="IPR014001">
    <property type="entry name" value="Helicase_ATP-bd"/>
</dbReference>
<dbReference type="EMBL" id="LYBM01000043">
    <property type="protein sequence ID" value="ODA30953.1"/>
    <property type="molecule type" value="Genomic_DNA"/>
</dbReference>
<reference evidence="7 8" key="1">
    <citation type="submission" date="2016-05" db="EMBL/GenBank/DDBJ databases">
        <title>Genomic Taxonomy of the Vibrionaceae.</title>
        <authorList>
            <person name="Gomez-Gil B."/>
            <person name="Enciso-Ibarra J."/>
        </authorList>
    </citation>
    <scope>NUCLEOTIDE SEQUENCE [LARGE SCALE GENOMIC DNA]</scope>
    <source>
        <strain evidence="7 8">CAIM 1920</strain>
    </source>
</reference>
<gene>
    <name evidence="7" type="ORF">A8L45_18555</name>
</gene>
<evidence type="ECO:0000259" key="6">
    <source>
        <dbReference type="PROSITE" id="PS51194"/>
    </source>
</evidence>
<accession>A0A1C3ECJ0</accession>
<dbReference type="RefSeq" id="WP_068904867.1">
    <property type="nucleotide sequence ID" value="NZ_JBHUIF010000004.1"/>
</dbReference>
<evidence type="ECO:0000313" key="8">
    <source>
        <dbReference type="Proteomes" id="UP000094936"/>
    </source>
</evidence>
<evidence type="ECO:0000256" key="1">
    <source>
        <dbReference type="ARBA" id="ARBA00022741"/>
    </source>
</evidence>
<keyword evidence="8" id="KW-1185">Reference proteome</keyword>
<keyword evidence="3 7" id="KW-0347">Helicase</keyword>
<dbReference type="InterPro" id="IPR027417">
    <property type="entry name" value="P-loop_NTPase"/>
</dbReference>
<evidence type="ECO:0000313" key="7">
    <source>
        <dbReference type="EMBL" id="ODA30953.1"/>
    </source>
</evidence>
<feature type="domain" description="Helicase ATP-binding" evidence="5">
    <location>
        <begin position="13"/>
        <end position="166"/>
    </location>
</feature>
<dbReference type="Gene3D" id="3.40.50.300">
    <property type="entry name" value="P-loop containing nucleotide triphosphate hydrolases"/>
    <property type="match status" value="2"/>
</dbReference>
<dbReference type="GO" id="GO:0003676">
    <property type="term" value="F:nucleic acid binding"/>
    <property type="evidence" value="ECO:0007669"/>
    <property type="project" value="InterPro"/>
</dbReference>
<dbReference type="SMART" id="SM00487">
    <property type="entry name" value="DEXDc"/>
    <property type="match status" value="1"/>
</dbReference>
<dbReference type="Pfam" id="PF00270">
    <property type="entry name" value="DEAD"/>
    <property type="match status" value="1"/>
</dbReference>
<dbReference type="GO" id="GO:0016787">
    <property type="term" value="F:hydrolase activity"/>
    <property type="evidence" value="ECO:0007669"/>
    <property type="project" value="UniProtKB-KW"/>
</dbReference>
<evidence type="ECO:0000256" key="4">
    <source>
        <dbReference type="ARBA" id="ARBA00022840"/>
    </source>
</evidence>
<dbReference type="Proteomes" id="UP000094936">
    <property type="component" value="Unassembled WGS sequence"/>
</dbReference>
<dbReference type="SUPFAM" id="SSF52540">
    <property type="entry name" value="P-loop containing nucleoside triphosphate hydrolases"/>
    <property type="match status" value="1"/>
</dbReference>
<comment type="caution">
    <text evidence="7">The sequence shown here is derived from an EMBL/GenBank/DDBJ whole genome shotgun (WGS) entry which is preliminary data.</text>
</comment>